<dbReference type="Proteomes" id="UP000000662">
    <property type="component" value="Chromosome 1"/>
</dbReference>
<accession>Q0BGF7</accession>
<evidence type="ECO:0000256" key="1">
    <source>
        <dbReference type="SAM" id="MobiDB-lite"/>
    </source>
</evidence>
<evidence type="ECO:0000313" key="2">
    <source>
        <dbReference type="EMBL" id="ABI86766.1"/>
    </source>
</evidence>
<sequence>MLCPTSLPHSLTDLGCASGRGGISDACSIHARSALNRNRGINNKRVGGDHRLVHGAQCESGKTMKTIWVVTGLLSLSGCASIIDGSTQVVSVETRSAAEAVTSASCKLTNDKGTWFVTTPGSVSLHRSMGDLNIKCDKEGREPGISTVASSARGMVAGNLLFGGIVGTAIDMGTGAAYDYPTLITVSMGAAKMSAAPAAASGAPSMIPTSSPAPSPVGTAAATPVAGPTEARNFALLPSCSTITTGPRVNCTIP</sequence>
<dbReference type="eggNOG" id="ENOG5032WWW">
    <property type="taxonomic scope" value="Bacteria"/>
</dbReference>
<feature type="region of interest" description="Disordered" evidence="1">
    <location>
        <begin position="201"/>
        <end position="224"/>
    </location>
</feature>
<dbReference type="AlphaFoldDB" id="Q0BGF7"/>
<dbReference type="KEGG" id="bam:Bamb_1208"/>
<protein>
    <submittedName>
        <fullName evidence="2">Uncharacterized protein</fullName>
    </submittedName>
</protein>
<gene>
    <name evidence="2" type="ordered locus">Bamb_1208</name>
</gene>
<evidence type="ECO:0000313" key="3">
    <source>
        <dbReference type="Proteomes" id="UP000000662"/>
    </source>
</evidence>
<keyword evidence="3" id="KW-1185">Reference proteome</keyword>
<proteinExistence type="predicted"/>
<name>Q0BGF7_BURCM</name>
<organism evidence="2 3">
    <name type="scientific">Burkholderia ambifaria (strain ATCC BAA-244 / DSM 16087 / CCUG 44356 / LMG 19182 / AMMD)</name>
    <name type="common">Burkholderia cepacia (strain AMMD)</name>
    <dbReference type="NCBI Taxonomy" id="339670"/>
    <lineage>
        <taxon>Bacteria</taxon>
        <taxon>Pseudomonadati</taxon>
        <taxon>Pseudomonadota</taxon>
        <taxon>Betaproteobacteria</taxon>
        <taxon>Burkholderiales</taxon>
        <taxon>Burkholderiaceae</taxon>
        <taxon>Burkholderia</taxon>
        <taxon>Burkholderia cepacia complex</taxon>
    </lineage>
</organism>
<reference evidence="2" key="1">
    <citation type="submission" date="2009-01" db="EMBL/GenBank/DDBJ databases">
        <title>Complete sequence of Chromosome 1 of Burkholderia cepacia AMMD.</title>
        <authorList>
            <consortium name="US DOE Joint Genome Institute"/>
            <person name="Copeland A."/>
            <person name="Lucas S."/>
            <person name="Lapidus A."/>
            <person name="Barry K."/>
            <person name="Detter J.C."/>
            <person name="Glavina del Rio T."/>
            <person name="Hammon N."/>
            <person name="Israni S."/>
            <person name="Pitluck S."/>
            <person name="Bruce D."/>
            <person name="Chain P."/>
            <person name="Malfatti S."/>
            <person name="Shin M."/>
            <person name="Vergez L."/>
            <person name="Schmutz J."/>
            <person name="Larimer F."/>
            <person name="Land M."/>
            <person name="Hauser L."/>
            <person name="Kyrpides N."/>
            <person name="Kim E."/>
            <person name="Parke J."/>
            <person name="Coenye T."/>
            <person name="Konstantinidis K."/>
            <person name="Ramette A."/>
            <person name="Tiedje J."/>
            <person name="Richardson P."/>
        </authorList>
    </citation>
    <scope>NUCLEOTIDE SEQUENCE [LARGE SCALE GENOMIC DNA]</scope>
    <source>
        <strain evidence="2">AMMD</strain>
    </source>
</reference>
<dbReference type="EMBL" id="CP000440">
    <property type="protein sequence ID" value="ABI86766.1"/>
    <property type="molecule type" value="Genomic_DNA"/>
</dbReference>